<comment type="caution">
    <text evidence="1">The sequence shown here is derived from an EMBL/GenBank/DDBJ whole genome shotgun (WGS) entry which is preliminary data.</text>
</comment>
<keyword evidence="2" id="KW-1185">Reference proteome</keyword>
<evidence type="ECO:0000313" key="1">
    <source>
        <dbReference type="EMBL" id="MPR32240.1"/>
    </source>
</evidence>
<protein>
    <submittedName>
        <fullName evidence="1">OsmC family peroxiredoxin</fullName>
    </submittedName>
</protein>
<accession>A0A7C9BCB7</accession>
<dbReference type="Gene3D" id="3.30.300.20">
    <property type="match status" value="1"/>
</dbReference>
<sequence>MSVTTLQATLGEENYLVSLHARHHEILADEPVILGGQDQGIAPYELILAGLGACTSITLKMYAQRKGWVLKEVDVTLEMSVAPGTRPVISRRIQIKGEVTPAQCDRLLAIANSCPVHKLLSHSIQIESALFED</sequence>
<reference evidence="1 2" key="1">
    <citation type="submission" date="2019-10" db="EMBL/GenBank/DDBJ databases">
        <title>Draft Genome Sequence of Cytophagaceae sp. SJW1-29.</title>
        <authorList>
            <person name="Choi A."/>
        </authorList>
    </citation>
    <scope>NUCLEOTIDE SEQUENCE [LARGE SCALE GENOMIC DNA]</scope>
    <source>
        <strain evidence="1 2">SJW1-29</strain>
    </source>
</reference>
<gene>
    <name evidence="1" type="ORF">GBK04_02475</name>
</gene>
<dbReference type="RefSeq" id="WP_152756550.1">
    <property type="nucleotide sequence ID" value="NZ_WHLY01000002.1"/>
</dbReference>
<dbReference type="SUPFAM" id="SSF82784">
    <property type="entry name" value="OsmC-like"/>
    <property type="match status" value="1"/>
</dbReference>
<dbReference type="Pfam" id="PF02566">
    <property type="entry name" value="OsmC"/>
    <property type="match status" value="1"/>
</dbReference>
<dbReference type="EMBL" id="WHLY01000002">
    <property type="protein sequence ID" value="MPR32240.1"/>
    <property type="molecule type" value="Genomic_DNA"/>
</dbReference>
<evidence type="ECO:0000313" key="2">
    <source>
        <dbReference type="Proteomes" id="UP000479293"/>
    </source>
</evidence>
<dbReference type="AlphaFoldDB" id="A0A7C9BCB7"/>
<dbReference type="InterPro" id="IPR015946">
    <property type="entry name" value="KH_dom-like_a/b"/>
</dbReference>
<dbReference type="InterPro" id="IPR003718">
    <property type="entry name" value="OsmC/Ohr_fam"/>
</dbReference>
<organism evidence="1 2">
    <name type="scientific">Salmonirosea aquatica</name>
    <dbReference type="NCBI Taxonomy" id="2654236"/>
    <lineage>
        <taxon>Bacteria</taxon>
        <taxon>Pseudomonadati</taxon>
        <taxon>Bacteroidota</taxon>
        <taxon>Cytophagia</taxon>
        <taxon>Cytophagales</taxon>
        <taxon>Spirosomataceae</taxon>
        <taxon>Salmonirosea</taxon>
    </lineage>
</organism>
<dbReference type="Proteomes" id="UP000479293">
    <property type="component" value="Unassembled WGS sequence"/>
</dbReference>
<dbReference type="InterPro" id="IPR036102">
    <property type="entry name" value="OsmC/Ohrsf"/>
</dbReference>
<name>A0A7C9BCB7_9BACT</name>
<dbReference type="PANTHER" id="PTHR39624:SF2">
    <property type="entry name" value="OSMC-LIKE PROTEIN"/>
    <property type="match status" value="1"/>
</dbReference>
<proteinExistence type="predicted"/>
<dbReference type="PANTHER" id="PTHR39624">
    <property type="entry name" value="PROTEIN INVOLVED IN RIMO-MEDIATED BETA-METHYLTHIOLATION OF RIBOSOMAL PROTEIN S12 YCAO"/>
    <property type="match status" value="1"/>
</dbReference>